<keyword evidence="1 6" id="KW-0547">Nucleotide-binding</keyword>
<dbReference type="GeneID" id="3502791"/>
<evidence type="ECO:0000259" key="7">
    <source>
        <dbReference type="PROSITE" id="PS51192"/>
    </source>
</evidence>
<evidence type="ECO:0000313" key="10">
    <source>
        <dbReference type="Proteomes" id="UP000001949"/>
    </source>
</evidence>
<comment type="similarity">
    <text evidence="6">Belongs to the DEAD box helicase family.</text>
</comment>
<reference evidence="9 10" key="1">
    <citation type="journal article" date="2005" name="Science">
        <title>Genome sequence of Theileria parva, a bovine pathogen that transforms lymphocytes.</title>
        <authorList>
            <person name="Gardner M.J."/>
            <person name="Bishop R."/>
            <person name="Shah T."/>
            <person name="de Villiers E.P."/>
            <person name="Carlton J.M."/>
            <person name="Hall N."/>
            <person name="Ren Q."/>
            <person name="Paulsen I.T."/>
            <person name="Pain A."/>
            <person name="Berriman M."/>
            <person name="Wilson R.J.M."/>
            <person name="Sato S."/>
            <person name="Ralph S.A."/>
            <person name="Mann D.J."/>
            <person name="Xiong Z."/>
            <person name="Shallom S.J."/>
            <person name="Weidman J."/>
            <person name="Jiang L."/>
            <person name="Lynn J."/>
            <person name="Weaver B."/>
            <person name="Shoaibi A."/>
            <person name="Domingo A.R."/>
            <person name="Wasawo D."/>
            <person name="Crabtree J."/>
            <person name="Wortman J.R."/>
            <person name="Haas B."/>
            <person name="Angiuoli S.V."/>
            <person name="Creasy T.H."/>
            <person name="Lu C."/>
            <person name="Suh B."/>
            <person name="Silva J.C."/>
            <person name="Utterback T.R."/>
            <person name="Feldblyum T.V."/>
            <person name="Pertea M."/>
            <person name="Allen J."/>
            <person name="Nierman W.C."/>
            <person name="Taracha E.L.N."/>
            <person name="Salzberg S.L."/>
            <person name="White O.R."/>
            <person name="Fitzhugh H.A."/>
            <person name="Morzaria S."/>
            <person name="Venter J.C."/>
            <person name="Fraser C.M."/>
            <person name="Nene V."/>
        </authorList>
    </citation>
    <scope>NUCLEOTIDE SEQUENCE [LARGE SCALE GENOMIC DNA]</scope>
    <source>
        <strain evidence="9 10">Muguga</strain>
    </source>
</reference>
<name>Q4N797_THEPA</name>
<dbReference type="eggNOG" id="KOG0331">
    <property type="taxonomic scope" value="Eukaryota"/>
</dbReference>
<dbReference type="OMA" id="RIMSKEN"/>
<dbReference type="GO" id="GO:0003723">
    <property type="term" value="F:RNA binding"/>
    <property type="evidence" value="ECO:0007669"/>
    <property type="project" value="UniProtKB-UniRule"/>
</dbReference>
<dbReference type="GO" id="GO:0016787">
    <property type="term" value="F:hydrolase activity"/>
    <property type="evidence" value="ECO:0007669"/>
    <property type="project" value="UniProtKB-KW"/>
</dbReference>
<dbReference type="STRING" id="5875.Q4N797"/>
<dbReference type="InterPro" id="IPR014001">
    <property type="entry name" value="Helicase_ATP-bd"/>
</dbReference>
<evidence type="ECO:0000313" key="9">
    <source>
        <dbReference type="EMBL" id="EAN34161.1"/>
    </source>
</evidence>
<comment type="domain">
    <text evidence="6">The Q motif is unique to and characteristic of the DEAD box family of RNA helicases and controls ATP binding and hydrolysis.</text>
</comment>
<dbReference type="AlphaFoldDB" id="Q4N797"/>
<feature type="domain" description="Helicase C-terminal" evidence="8">
    <location>
        <begin position="271"/>
        <end position="429"/>
    </location>
</feature>
<keyword evidence="4 6" id="KW-0067">ATP-binding</keyword>
<sequence>MLYYIIIVIYGLLSVYSFIVADSRIKYGNIPVYTRLASNENAQAGIQSLNEGILSNLEKTGISSLNELQQECIPKILDDSIKNVCILSQTGTGKTLSYLVPIVQMILNEPKDEESTCVVIVPNGLLTYQVFAVLSNLTSGLNIKAKTVDDVEKGKLPDIIVSSPLKLLDKFEAYSLNYKFDAFERVKYLVLDEVDLLFNYKQDILDILDRTNKRCKTVLSSSTLPNFGPKSAANIISSLFKNCTFVQTKDLHTIPPKVKLEFINYKDDDDRFRKVVEYLRENSDRTIIYCNSYSNCEKLYNKLSKLRKNVHFITRDVNLMEQILILTSLDKRMVVLSTDHASRGVDFKNIKTVIHYDFPKDVVRFIHRTGRVGRHGTEGNCLAFWSEPDEFLKDNIENNLDTLPNLFSRRRGLRKKFKKALQLQLAESQFSV</sequence>
<comment type="catalytic activity">
    <reaction evidence="6">
        <text>ATP + H2O = ADP + phosphate + H(+)</text>
        <dbReference type="Rhea" id="RHEA:13065"/>
        <dbReference type="ChEBI" id="CHEBI:15377"/>
        <dbReference type="ChEBI" id="CHEBI:15378"/>
        <dbReference type="ChEBI" id="CHEBI:30616"/>
        <dbReference type="ChEBI" id="CHEBI:43474"/>
        <dbReference type="ChEBI" id="CHEBI:456216"/>
        <dbReference type="EC" id="3.6.4.13"/>
    </reaction>
</comment>
<evidence type="ECO:0000256" key="4">
    <source>
        <dbReference type="ARBA" id="ARBA00022840"/>
    </source>
</evidence>
<dbReference type="InParanoid" id="Q4N797"/>
<gene>
    <name evidence="9" type="ordered locus">TP01_0923</name>
</gene>
<dbReference type="InterPro" id="IPR001650">
    <property type="entry name" value="Helicase_C-like"/>
</dbReference>
<evidence type="ECO:0000256" key="5">
    <source>
        <dbReference type="ARBA" id="ARBA00022884"/>
    </source>
</evidence>
<dbReference type="GO" id="GO:0003724">
    <property type="term" value="F:RNA helicase activity"/>
    <property type="evidence" value="ECO:0007669"/>
    <property type="project" value="UniProtKB-EC"/>
</dbReference>
<dbReference type="Pfam" id="PF00270">
    <property type="entry name" value="DEAD"/>
    <property type="match status" value="1"/>
</dbReference>
<dbReference type="EMBL" id="AAGK01000001">
    <property type="protein sequence ID" value="EAN34161.1"/>
    <property type="molecule type" value="Genomic_DNA"/>
</dbReference>
<dbReference type="InterPro" id="IPR044742">
    <property type="entry name" value="DEAD/DEAH_RhlB"/>
</dbReference>
<evidence type="ECO:0000259" key="8">
    <source>
        <dbReference type="PROSITE" id="PS51194"/>
    </source>
</evidence>
<dbReference type="Proteomes" id="UP000001949">
    <property type="component" value="Unassembled WGS sequence"/>
</dbReference>
<dbReference type="EC" id="3.6.4.13" evidence="6"/>
<dbReference type="Gene3D" id="3.40.50.300">
    <property type="entry name" value="P-loop containing nucleotide triphosphate hydrolases"/>
    <property type="match status" value="2"/>
</dbReference>
<keyword evidence="3 6" id="KW-0347">Helicase</keyword>
<keyword evidence="5 6" id="KW-0694">RNA-binding</keyword>
<dbReference type="VEuPathDB" id="PiroplasmaDB:TpMuguga_01g00923"/>
<keyword evidence="2 6" id="KW-0378">Hydrolase</keyword>
<dbReference type="InterPro" id="IPR027417">
    <property type="entry name" value="P-loop_NTPase"/>
</dbReference>
<dbReference type="CDD" id="cd00268">
    <property type="entry name" value="DEADc"/>
    <property type="match status" value="1"/>
</dbReference>
<organism evidence="9 10">
    <name type="scientific">Theileria parva</name>
    <name type="common">East coast fever infection agent</name>
    <dbReference type="NCBI Taxonomy" id="5875"/>
    <lineage>
        <taxon>Eukaryota</taxon>
        <taxon>Sar</taxon>
        <taxon>Alveolata</taxon>
        <taxon>Apicomplexa</taxon>
        <taxon>Aconoidasida</taxon>
        <taxon>Piroplasmida</taxon>
        <taxon>Theileriidae</taxon>
        <taxon>Theileria</taxon>
    </lineage>
</organism>
<evidence type="ECO:0000256" key="3">
    <source>
        <dbReference type="ARBA" id="ARBA00022806"/>
    </source>
</evidence>
<evidence type="ECO:0000256" key="1">
    <source>
        <dbReference type="ARBA" id="ARBA00022741"/>
    </source>
</evidence>
<dbReference type="PROSITE" id="PS51194">
    <property type="entry name" value="HELICASE_CTER"/>
    <property type="match status" value="1"/>
</dbReference>
<dbReference type="PROSITE" id="PS51192">
    <property type="entry name" value="HELICASE_ATP_BIND_1"/>
    <property type="match status" value="1"/>
</dbReference>
<dbReference type="SMART" id="SM00487">
    <property type="entry name" value="DEXDc"/>
    <property type="match status" value="1"/>
</dbReference>
<comment type="function">
    <text evidence="6">RNA helicase.</text>
</comment>
<evidence type="ECO:0000256" key="6">
    <source>
        <dbReference type="RuleBase" id="RU365068"/>
    </source>
</evidence>
<keyword evidence="10" id="KW-1185">Reference proteome</keyword>
<dbReference type="SUPFAM" id="SSF52540">
    <property type="entry name" value="P-loop containing nucleoside triphosphate hydrolases"/>
    <property type="match status" value="1"/>
</dbReference>
<dbReference type="KEGG" id="tpv:TP01_0923"/>
<evidence type="ECO:0000256" key="2">
    <source>
        <dbReference type="ARBA" id="ARBA00022801"/>
    </source>
</evidence>
<dbReference type="Pfam" id="PF00271">
    <property type="entry name" value="Helicase_C"/>
    <property type="match status" value="1"/>
</dbReference>
<dbReference type="GO" id="GO:0005524">
    <property type="term" value="F:ATP binding"/>
    <property type="evidence" value="ECO:0007669"/>
    <property type="project" value="UniProtKB-UniRule"/>
</dbReference>
<protein>
    <recommendedName>
        <fullName evidence="6">ATP-dependent RNA helicase</fullName>
        <ecNumber evidence="6">3.6.4.13</ecNumber>
    </recommendedName>
</protein>
<comment type="caution">
    <text evidence="9">The sequence shown here is derived from an EMBL/GenBank/DDBJ whole genome shotgun (WGS) entry which is preliminary data.</text>
</comment>
<dbReference type="PANTHER" id="PTHR24031">
    <property type="entry name" value="RNA HELICASE"/>
    <property type="match status" value="1"/>
</dbReference>
<dbReference type="SMART" id="SM00490">
    <property type="entry name" value="HELICc"/>
    <property type="match status" value="1"/>
</dbReference>
<accession>Q4N797</accession>
<dbReference type="InterPro" id="IPR011545">
    <property type="entry name" value="DEAD/DEAH_box_helicase_dom"/>
</dbReference>
<feature type="domain" description="Helicase ATP-binding" evidence="7">
    <location>
        <begin position="75"/>
        <end position="242"/>
    </location>
</feature>
<proteinExistence type="inferred from homology"/>